<keyword evidence="1 4" id="KW-0732">Signal</keyword>
<dbReference type="Gene3D" id="2.60.120.200">
    <property type="match status" value="1"/>
</dbReference>
<evidence type="ECO:0000256" key="2">
    <source>
        <dbReference type="SAM" id="MobiDB-lite"/>
    </source>
</evidence>
<dbReference type="InterPro" id="IPR017853">
    <property type="entry name" value="GH"/>
</dbReference>
<dbReference type="Gene3D" id="1.20.1270.70">
    <property type="entry name" value="Designed single chain three-helix bundle"/>
    <property type="match status" value="2"/>
</dbReference>
<dbReference type="SUPFAM" id="SSF51445">
    <property type="entry name" value="(Trans)glycosidases"/>
    <property type="match status" value="1"/>
</dbReference>
<dbReference type="SUPFAM" id="SSF49785">
    <property type="entry name" value="Galactose-binding domain-like"/>
    <property type="match status" value="3"/>
</dbReference>
<feature type="region of interest" description="Disordered" evidence="2">
    <location>
        <begin position="1740"/>
        <end position="1782"/>
    </location>
</feature>
<evidence type="ECO:0000313" key="7">
    <source>
        <dbReference type="Proteomes" id="UP000265489"/>
    </source>
</evidence>
<evidence type="ECO:0000256" key="1">
    <source>
        <dbReference type="ARBA" id="ARBA00022729"/>
    </source>
</evidence>
<evidence type="ECO:0000256" key="4">
    <source>
        <dbReference type="SAM" id="SignalP"/>
    </source>
</evidence>
<protein>
    <submittedName>
        <fullName evidence="6">Sialidase</fullName>
    </submittedName>
</protein>
<dbReference type="RefSeq" id="WP_118325663.1">
    <property type="nucleotide sequence ID" value="NZ_QRYH01000019.1"/>
</dbReference>
<dbReference type="InterPro" id="IPR008979">
    <property type="entry name" value="Galactose-bd-like_sf"/>
</dbReference>
<accession>A0A395W6L3</accession>
<dbReference type="InterPro" id="IPR013785">
    <property type="entry name" value="Aldolase_TIM"/>
</dbReference>
<keyword evidence="3" id="KW-0812">Transmembrane</keyword>
<dbReference type="Proteomes" id="UP000265489">
    <property type="component" value="Unassembled WGS sequence"/>
</dbReference>
<dbReference type="InterPro" id="IPR013320">
    <property type="entry name" value="ConA-like_dom_sf"/>
</dbReference>
<feature type="chain" id="PRO_5038929572" evidence="4">
    <location>
        <begin position="18"/>
        <end position="1813"/>
    </location>
</feature>
<dbReference type="Pfam" id="PF07554">
    <property type="entry name" value="FIVAR"/>
    <property type="match status" value="2"/>
</dbReference>
<dbReference type="InterPro" id="IPR014755">
    <property type="entry name" value="Cu-Rt/internalin_Ig-like"/>
</dbReference>
<evidence type="ECO:0000313" key="6">
    <source>
        <dbReference type="EMBL" id="RGU89847.1"/>
    </source>
</evidence>
<feature type="compositionally biased region" description="Basic and acidic residues" evidence="2">
    <location>
        <begin position="1740"/>
        <end position="1768"/>
    </location>
</feature>
<dbReference type="Pfam" id="PF00754">
    <property type="entry name" value="F5_F8_type_C"/>
    <property type="match status" value="3"/>
</dbReference>
<reference evidence="6 7" key="1">
    <citation type="submission" date="2018-08" db="EMBL/GenBank/DDBJ databases">
        <title>A genome reference for cultivated species of the human gut microbiota.</title>
        <authorList>
            <person name="Zou Y."/>
            <person name="Xue W."/>
            <person name="Luo G."/>
        </authorList>
    </citation>
    <scope>NUCLEOTIDE SEQUENCE [LARGE SCALE GENOMIC DNA]</scope>
    <source>
        <strain evidence="6 7">AF15-20</strain>
    </source>
</reference>
<sequence length="1813" mass="200631">MKKILSLAVCTALVANIAPLHIKANESGGDVQVSENGNRITIGNGYIKRVFENNNGKWKTVSIDNKRIDEQFKPAEGSEDFVINLVNGKKTEEQKPVVTPPTQALDRTTWQATLKNKDGVEFSHPEYLFDGDKNTYVDEYQKAGFPISLEIDLGSKQEVSSFSFLKRPGFSDQAYGFNGTLGKYKVYISDDQTNWNEVANGEFTKEDYNLHQEGNLYNVGDVVYANLNATYKTQYVKLEALSDALGSTEEFTGAEFNLYSDKTSAGIPQKEVSLAGSNVTFKGKSTDKLTDGNLNFAVSGNVNDEIVFDLGSVQTIGSFAYQKRPGFHDANYGLNGTMGKYELYVSDNGTDWTPAGKGEFVRDDYNLHSVVLSENTQTSDGKYNVGDTLHNVGDLVYGNFNSVYTTRFVKIVPKSDCMGGTNEFQATEIKLYSDQKFESKKDDTDTDIRSSELTVSENGITTKNNEVRVSFDTYEKDGVNWDIDMVTVMENDKHYMNSYLEITVDKPEEAKIDYIDFDNFVIPEGTSGVWSIPEENKISSMWIGKHELMLGQPIYADGLFFGSEFPAQDTDVNDQNAMQIRYYSGKSIAKMASDGQNVTNEGKTYRTWNNVVGAAQGTPTDVVQTDFFNYIEDIATPSDFRKQYNSWYDNMMNINDESIEKSFLGAEKGLAENGVEPLDSYVVDDGWNNYNNDIGGVNAPGESGTTKNQTGFWEFNSKFPNELYTSTELTDKFQSSFGVWVGPQGGYNFFGGFAKYLEAMGTAEMQSNSALGNVICTGSRTYLKNFEDRFIDYQTRFNIDYWKWDGFASRPCNNPNHNHMTGGDHDMYYTSDMWEAWTDVIEHARAARAQEGKGLWINATCYVNLSPWLLQWVNTVWVQDSGDTGEAGASGERHQRKIYYRDNVYYNLYKKNQIQFPLKNIYNHDPIYGVSDASKATTEVFREYLLDNAMRGTAFWELYYSPSLFDEEKWEVTADVLDFAETNHNVLKNAKLFVQEGKNPSNGVYGYSAWNNKKGFVSFVNPTATKQTYELTLDNIVGVPTSMKGLKEYSIYPYAAGTTGKTVSYGDTLKVTLEPNSSVIYQYGNTDSKAPEFVSAKITKKDTVEVRFNERVSDDIKFKVNGKSAEAVLQDDYRTFEVKASDLSDAANLSISGIKDVYGNEASAVEVEARTAKEIAKVASKEDVKGDVSESKSDSKTLLNLKNKAYTITENGIKGDDDFSVSMTVDTKSSNTVLLKQDDDFQLSIDADGYVVFNVKGQQVTSKENVTTVVEHASGKFNTNEYKESVTQTTTIGKVNDGKLHVVHAVREPNGMLKLYVDGRLATSAYDKKNHGADLSGAPVVFGSTKFTGFVGDVVVRNSALYYDDAQKAADHLGINATSKKLSKKGWDAEACSQQTDEVGTGGDGSAKDVLDNKLNTYWHSNYSGQDHCGGTHTLTVSFGKEITFDSLEYVARQGAGNGTWTSATVYGIDKSGNETKIAEVSDMKLTNNKYEFAFDQSQTFKAVRFEVQGSGGFASAAEINATVKVQQQDTEKVLDLQNKAQELLNSVNSEDYTKDSYKKFVKAVDAIMDMSAFTSEEEVAALDAKLRDAYNNLKAESPSTVNKDALTQALQKYAGYKEAEYTAESWKAFAQAYAGAREVKDDANATQEAVDAAVEKLNAAAKKLVKAENPSTVNKEALTQALQKYAEYKEAEYTAESWKAFAQAYAGAREVNDNANATQEAVDAAVEKLNVAAKKLVKAEKPVDPEKPGKPENPDKPNKPETAEKPSKPGKPAKPGKVTTGLQTNTGILMVAGTLAIAGFGVLVALAKRKRY</sequence>
<organism evidence="6 7">
    <name type="scientific">Holdemanella biformis</name>
    <dbReference type="NCBI Taxonomy" id="1735"/>
    <lineage>
        <taxon>Bacteria</taxon>
        <taxon>Bacillati</taxon>
        <taxon>Bacillota</taxon>
        <taxon>Erysipelotrichia</taxon>
        <taxon>Erysipelotrichales</taxon>
        <taxon>Erysipelotrichaceae</taxon>
        <taxon>Holdemanella</taxon>
    </lineage>
</organism>
<keyword evidence="3" id="KW-0472">Membrane</keyword>
<dbReference type="SUPFAM" id="SSF49899">
    <property type="entry name" value="Concanavalin A-like lectins/glucanases"/>
    <property type="match status" value="1"/>
</dbReference>
<dbReference type="InterPro" id="IPR000421">
    <property type="entry name" value="FA58C"/>
</dbReference>
<evidence type="ECO:0000256" key="3">
    <source>
        <dbReference type="SAM" id="Phobius"/>
    </source>
</evidence>
<proteinExistence type="predicted"/>
<dbReference type="Gene3D" id="3.20.20.70">
    <property type="entry name" value="Aldolase class I"/>
    <property type="match status" value="1"/>
</dbReference>
<evidence type="ECO:0000259" key="5">
    <source>
        <dbReference type="PROSITE" id="PS50022"/>
    </source>
</evidence>
<dbReference type="Gene3D" id="2.60.120.260">
    <property type="entry name" value="Galactose-binding domain-like"/>
    <property type="match status" value="3"/>
</dbReference>
<feature type="signal peptide" evidence="4">
    <location>
        <begin position="1"/>
        <end position="17"/>
    </location>
</feature>
<keyword evidence="3" id="KW-1133">Transmembrane helix</keyword>
<feature type="transmembrane region" description="Helical" evidence="3">
    <location>
        <begin position="1788"/>
        <end position="1808"/>
    </location>
</feature>
<feature type="domain" description="F5/8 type C" evidence="5">
    <location>
        <begin position="262"/>
        <end position="434"/>
    </location>
</feature>
<feature type="domain" description="F5/8 type C" evidence="5">
    <location>
        <begin position="93"/>
        <end position="261"/>
    </location>
</feature>
<dbReference type="Gene3D" id="2.60.40.1220">
    <property type="match status" value="1"/>
</dbReference>
<dbReference type="EMBL" id="QRYQ01000022">
    <property type="protein sequence ID" value="RGU89847.1"/>
    <property type="molecule type" value="Genomic_DNA"/>
</dbReference>
<dbReference type="GeneID" id="66580135"/>
<comment type="caution">
    <text evidence="6">The sequence shown here is derived from an EMBL/GenBank/DDBJ whole genome shotgun (WGS) entry which is preliminary data.</text>
</comment>
<gene>
    <name evidence="6" type="ORF">DWW32_10050</name>
</gene>
<name>A0A395W6L3_9FIRM</name>
<dbReference type="PROSITE" id="PS50022">
    <property type="entry name" value="FA58C_3"/>
    <property type="match status" value="2"/>
</dbReference>